<name>A0ABY7UNA5_9RHOB</name>
<protein>
    <submittedName>
        <fullName evidence="1">Uncharacterized protein</fullName>
    </submittedName>
</protein>
<evidence type="ECO:0000313" key="1">
    <source>
        <dbReference type="EMBL" id="WDA11418.1"/>
    </source>
</evidence>
<proteinExistence type="predicted"/>
<dbReference type="RefSeq" id="WP_273742674.1">
    <property type="nucleotide sequence ID" value="NZ_CP117466.1"/>
</dbReference>
<dbReference type="EMBL" id="CP117466">
    <property type="protein sequence ID" value="WDA11418.1"/>
    <property type="molecule type" value="Genomic_DNA"/>
</dbReference>
<evidence type="ECO:0000313" key="2">
    <source>
        <dbReference type="Proteomes" id="UP001216899"/>
    </source>
</evidence>
<organism evidence="1 2">
    <name type="scientific">Paracoccus marcusii</name>
    <dbReference type="NCBI Taxonomy" id="59779"/>
    <lineage>
        <taxon>Bacteria</taxon>
        <taxon>Pseudomonadati</taxon>
        <taxon>Pseudomonadota</taxon>
        <taxon>Alphaproteobacteria</taxon>
        <taxon>Rhodobacterales</taxon>
        <taxon>Paracoccaceae</taxon>
        <taxon>Paracoccus</taxon>
    </lineage>
</organism>
<dbReference type="Proteomes" id="UP001216899">
    <property type="component" value="Chromosome"/>
</dbReference>
<sequence length="82" mass="8483">MLIGTIEGVTRIIGKSQGYLGLPLRDELINCTVGGQGTPAMVTAWQPTPDELARLNAGASVHLRVLGTVHPPVMVGVGDPPA</sequence>
<reference evidence="1 2" key="1">
    <citation type="submission" date="2023-02" db="EMBL/GenBank/DDBJ databases">
        <title>Whole genome sequenc of Paracoccus marcusii MBLB0836.</title>
        <authorList>
            <person name="Seo M.-J."/>
            <person name="Cho E.-S."/>
            <person name="Hwang C.Y."/>
        </authorList>
    </citation>
    <scope>NUCLEOTIDE SEQUENCE [LARGE SCALE GENOMIC DNA]</scope>
    <source>
        <strain evidence="1 2">MBLB0836</strain>
    </source>
</reference>
<keyword evidence="2" id="KW-1185">Reference proteome</keyword>
<gene>
    <name evidence="1" type="ORF">PRL19_08800</name>
</gene>
<accession>A0ABY7UNA5</accession>